<dbReference type="Proteomes" id="UP000885936">
    <property type="component" value="Unassembled WGS sequence"/>
</dbReference>
<evidence type="ECO:0000259" key="10">
    <source>
        <dbReference type="PROSITE" id="PS50928"/>
    </source>
</evidence>
<sequence length="268" mass="29409">MPEPDIKDRISLIKHERVLILFSLIGFFILAFIILTLANTILTQVLLDLDGFIKTTRDPSVWDAIFLSAYTAFLATAIAFVSGVPLAYVLARENFIGKGLIEGVIDLPIVIPHTVAGIALLTVFGRHGLIGQFSLLRFVDAVPGIVVAMLFVSAPFLINSAREGFESVDPRLENVARSLGASGWRTFCRITFPLASRHLLTGAIMCWARAVSEFGAVVVIAYHPMIAPTLIYERYISAGLSASRPVSVLLIIFCLVIFVILRILARKR</sequence>
<dbReference type="Pfam" id="PF00528">
    <property type="entry name" value="BPD_transp_1"/>
    <property type="match status" value="1"/>
</dbReference>
<organism evidence="11">
    <name type="scientific">Candidatus Syntropharchaeum butanivorans</name>
    <dbReference type="NCBI Taxonomy" id="1839936"/>
    <lineage>
        <taxon>Archaea</taxon>
        <taxon>Methanobacteriati</taxon>
        <taxon>Methanobacteriota</taxon>
        <taxon>Stenosarchaea group</taxon>
        <taxon>Methanomicrobia</taxon>
        <taxon>Methanosarcinales</taxon>
        <taxon>ANME-2 cluster</taxon>
        <taxon>Candidatus Syntropharchaeum</taxon>
    </lineage>
</organism>
<feature type="transmembrane region" description="Helical" evidence="9">
    <location>
        <begin position="136"/>
        <end position="158"/>
    </location>
</feature>
<dbReference type="PANTHER" id="PTHR30183:SF3">
    <property type="entry name" value="MOLYBDENUM TRANSPORT SYSTEM PERMEASE PROTEIN MODB"/>
    <property type="match status" value="1"/>
</dbReference>
<dbReference type="SUPFAM" id="SSF161098">
    <property type="entry name" value="MetI-like"/>
    <property type="match status" value="1"/>
</dbReference>
<dbReference type="Gene3D" id="1.10.3720.10">
    <property type="entry name" value="MetI-like"/>
    <property type="match status" value="1"/>
</dbReference>
<keyword evidence="7 9" id="KW-1133">Transmembrane helix</keyword>
<dbReference type="GO" id="GO:0005886">
    <property type="term" value="C:plasma membrane"/>
    <property type="evidence" value="ECO:0007669"/>
    <property type="project" value="UniProtKB-SubCell"/>
</dbReference>
<feature type="transmembrane region" description="Helical" evidence="9">
    <location>
        <begin position="103"/>
        <end position="124"/>
    </location>
</feature>
<reference evidence="11" key="1">
    <citation type="journal article" date="2020" name="mSystems">
        <title>Genome- and Community-Level Interaction Insights into Carbon Utilization and Element Cycling Functions of Hydrothermarchaeota in Hydrothermal Sediment.</title>
        <authorList>
            <person name="Zhou Z."/>
            <person name="Liu Y."/>
            <person name="Xu W."/>
            <person name="Pan J."/>
            <person name="Luo Z.H."/>
            <person name="Li M."/>
        </authorList>
    </citation>
    <scope>NUCLEOTIDE SEQUENCE [LARGE SCALE GENOMIC DNA]</scope>
    <source>
        <strain evidence="11">HyVt-386</strain>
    </source>
</reference>
<protein>
    <submittedName>
        <fullName evidence="11">ABC transporter permease subunit</fullName>
    </submittedName>
</protein>
<dbReference type="PANTHER" id="PTHR30183">
    <property type="entry name" value="MOLYBDENUM TRANSPORT SYSTEM PERMEASE PROTEIN MODB"/>
    <property type="match status" value="1"/>
</dbReference>
<accession>A0A7J2S4B0</accession>
<keyword evidence="6 9" id="KW-0812">Transmembrane</keyword>
<feature type="transmembrane region" description="Helical" evidence="9">
    <location>
        <begin position="67"/>
        <end position="91"/>
    </location>
</feature>
<evidence type="ECO:0000256" key="7">
    <source>
        <dbReference type="ARBA" id="ARBA00022989"/>
    </source>
</evidence>
<dbReference type="EMBL" id="DRIE01000101">
    <property type="protein sequence ID" value="HEC57410.1"/>
    <property type="molecule type" value="Genomic_DNA"/>
</dbReference>
<gene>
    <name evidence="11" type="ORF">ENI32_05975</name>
</gene>
<name>A0A7J2S4B0_9EURY</name>
<evidence type="ECO:0000256" key="3">
    <source>
        <dbReference type="ARBA" id="ARBA00022448"/>
    </source>
</evidence>
<evidence type="ECO:0000256" key="1">
    <source>
        <dbReference type="ARBA" id="ARBA00004651"/>
    </source>
</evidence>
<dbReference type="AlphaFoldDB" id="A0A7J2S4B0"/>
<evidence type="ECO:0000256" key="8">
    <source>
        <dbReference type="ARBA" id="ARBA00023136"/>
    </source>
</evidence>
<dbReference type="InterPro" id="IPR035906">
    <property type="entry name" value="MetI-like_sf"/>
</dbReference>
<keyword evidence="4" id="KW-1003">Cell membrane</keyword>
<feature type="domain" description="ABC transmembrane type-1" evidence="10">
    <location>
        <begin position="65"/>
        <end position="261"/>
    </location>
</feature>
<comment type="similarity">
    <text evidence="2 9">Belongs to the binding-protein-dependent transport system permease family.</text>
</comment>
<dbReference type="InterPro" id="IPR000515">
    <property type="entry name" value="MetI-like"/>
</dbReference>
<evidence type="ECO:0000256" key="2">
    <source>
        <dbReference type="ARBA" id="ARBA00009306"/>
    </source>
</evidence>
<evidence type="ECO:0000256" key="5">
    <source>
        <dbReference type="ARBA" id="ARBA00022505"/>
    </source>
</evidence>
<evidence type="ECO:0000313" key="11">
    <source>
        <dbReference type="EMBL" id="HEC57410.1"/>
    </source>
</evidence>
<dbReference type="PROSITE" id="PS50928">
    <property type="entry name" value="ABC_TM1"/>
    <property type="match status" value="1"/>
</dbReference>
<dbReference type="CDD" id="cd06261">
    <property type="entry name" value="TM_PBP2"/>
    <property type="match status" value="1"/>
</dbReference>
<dbReference type="GO" id="GO:0055085">
    <property type="term" value="P:transmembrane transport"/>
    <property type="evidence" value="ECO:0007669"/>
    <property type="project" value="InterPro"/>
</dbReference>
<evidence type="ECO:0000256" key="4">
    <source>
        <dbReference type="ARBA" id="ARBA00022475"/>
    </source>
</evidence>
<comment type="caution">
    <text evidence="11">The sequence shown here is derived from an EMBL/GenBank/DDBJ whole genome shotgun (WGS) entry which is preliminary data.</text>
</comment>
<feature type="transmembrane region" description="Helical" evidence="9">
    <location>
        <begin position="246"/>
        <end position="265"/>
    </location>
</feature>
<evidence type="ECO:0000256" key="6">
    <source>
        <dbReference type="ARBA" id="ARBA00022692"/>
    </source>
</evidence>
<feature type="transmembrane region" description="Helical" evidence="9">
    <location>
        <begin position="199"/>
        <end position="226"/>
    </location>
</feature>
<proteinExistence type="inferred from homology"/>
<feature type="transmembrane region" description="Helical" evidence="9">
    <location>
        <begin position="21"/>
        <end position="47"/>
    </location>
</feature>
<comment type="subcellular location">
    <subcellularLocation>
        <location evidence="1 9">Cell membrane</location>
        <topology evidence="1 9">Multi-pass membrane protein</topology>
    </subcellularLocation>
</comment>
<evidence type="ECO:0000256" key="9">
    <source>
        <dbReference type="RuleBase" id="RU363032"/>
    </source>
</evidence>
<keyword evidence="8 9" id="KW-0472">Membrane</keyword>
<keyword evidence="3 9" id="KW-0813">Transport</keyword>
<keyword evidence="5" id="KW-0500">Molybdenum</keyword>